<evidence type="ECO:0000256" key="2">
    <source>
        <dbReference type="ARBA" id="ARBA00008180"/>
    </source>
</evidence>
<dbReference type="Proteomes" id="UP000449547">
    <property type="component" value="Unassembled WGS sequence"/>
</dbReference>
<evidence type="ECO:0000256" key="6">
    <source>
        <dbReference type="SAM" id="MobiDB-lite"/>
    </source>
</evidence>
<dbReference type="GO" id="GO:0015031">
    <property type="term" value="P:protein transport"/>
    <property type="evidence" value="ECO:0007669"/>
    <property type="project" value="UniProtKB-KW"/>
</dbReference>
<gene>
    <name evidence="9" type="ORF">DIURU_002468</name>
</gene>
<evidence type="ECO:0008006" key="11">
    <source>
        <dbReference type="Google" id="ProtNLM"/>
    </source>
</evidence>
<evidence type="ECO:0000256" key="4">
    <source>
        <dbReference type="ARBA" id="ARBA00022927"/>
    </source>
</evidence>
<dbReference type="Pfam" id="PF20655">
    <property type="entry name" value="Vps52_C"/>
    <property type="match status" value="2"/>
</dbReference>
<organism evidence="9 10">
    <name type="scientific">Diutina rugosa</name>
    <name type="common">Yeast</name>
    <name type="synonym">Candida rugosa</name>
    <dbReference type="NCBI Taxonomy" id="5481"/>
    <lineage>
        <taxon>Eukaryota</taxon>
        <taxon>Fungi</taxon>
        <taxon>Dikarya</taxon>
        <taxon>Ascomycota</taxon>
        <taxon>Saccharomycotina</taxon>
        <taxon>Pichiomycetes</taxon>
        <taxon>Debaryomycetaceae</taxon>
        <taxon>Diutina</taxon>
    </lineage>
</organism>
<evidence type="ECO:0000259" key="8">
    <source>
        <dbReference type="Pfam" id="PF20655"/>
    </source>
</evidence>
<dbReference type="OMA" id="IHVVMVE"/>
<evidence type="ECO:0000256" key="1">
    <source>
        <dbReference type="ARBA" id="ARBA00004601"/>
    </source>
</evidence>
<dbReference type="GeneID" id="54781119"/>
<dbReference type="InterPro" id="IPR007258">
    <property type="entry name" value="Vps52"/>
</dbReference>
<dbReference type="PANTHER" id="PTHR14190:SF7">
    <property type="entry name" value="VACUOLAR PROTEIN SORTING-ASSOCIATED PROTEIN 52 HOMOLOG"/>
    <property type="match status" value="1"/>
</dbReference>
<dbReference type="GO" id="GO:0019905">
    <property type="term" value="F:syntaxin binding"/>
    <property type="evidence" value="ECO:0007669"/>
    <property type="project" value="TreeGrafter"/>
</dbReference>
<evidence type="ECO:0000256" key="3">
    <source>
        <dbReference type="ARBA" id="ARBA00022448"/>
    </source>
</evidence>
<keyword evidence="10" id="KW-1185">Reference proteome</keyword>
<comment type="subcellular location">
    <subcellularLocation>
        <location evidence="1">Golgi apparatus</location>
        <location evidence="1">trans-Golgi network</location>
    </subcellularLocation>
</comment>
<dbReference type="GO" id="GO:0000938">
    <property type="term" value="C:GARP complex"/>
    <property type="evidence" value="ECO:0007669"/>
    <property type="project" value="TreeGrafter"/>
</dbReference>
<evidence type="ECO:0000313" key="10">
    <source>
        <dbReference type="Proteomes" id="UP000449547"/>
    </source>
</evidence>
<dbReference type="Pfam" id="PF04129">
    <property type="entry name" value="Vps52_CC"/>
    <property type="match status" value="1"/>
</dbReference>
<dbReference type="GO" id="GO:0032456">
    <property type="term" value="P:endocytic recycling"/>
    <property type="evidence" value="ECO:0007669"/>
    <property type="project" value="TreeGrafter"/>
</dbReference>
<comment type="similarity">
    <text evidence="2">Belongs to the VPS52 family.</text>
</comment>
<keyword evidence="3" id="KW-0813">Transport</keyword>
<protein>
    <recommendedName>
        <fullName evidence="11">Vacuolar protein sorting-associated protein 52</fullName>
    </recommendedName>
</protein>
<dbReference type="RefSeq" id="XP_034012720.1">
    <property type="nucleotide sequence ID" value="XM_034155122.1"/>
</dbReference>
<dbReference type="GO" id="GO:0005829">
    <property type="term" value="C:cytosol"/>
    <property type="evidence" value="ECO:0007669"/>
    <property type="project" value="GOC"/>
</dbReference>
<dbReference type="EMBL" id="SWFT01000069">
    <property type="protein sequence ID" value="KAA8903306.1"/>
    <property type="molecule type" value="Genomic_DNA"/>
</dbReference>
<dbReference type="OrthoDB" id="19482at2759"/>
<dbReference type="PANTHER" id="PTHR14190">
    <property type="entry name" value="SUPPRESSOR OF ACTIN MUTATIONS 2/VACUOLAR PROTEIN SORTING 52"/>
    <property type="match status" value="1"/>
</dbReference>
<dbReference type="GO" id="GO:0042147">
    <property type="term" value="P:retrograde transport, endosome to Golgi"/>
    <property type="evidence" value="ECO:0007669"/>
    <property type="project" value="TreeGrafter"/>
</dbReference>
<reference evidence="9 10" key="1">
    <citation type="submission" date="2019-07" db="EMBL/GenBank/DDBJ databases">
        <title>Genome assembly of two rare yeast pathogens: Diutina rugosa and Trichomonascus ciferrii.</title>
        <authorList>
            <person name="Mixao V."/>
            <person name="Saus E."/>
            <person name="Hansen A."/>
            <person name="Lass-Flor C."/>
            <person name="Gabaldon T."/>
        </authorList>
    </citation>
    <scope>NUCLEOTIDE SEQUENCE [LARGE SCALE GENOMIC DNA]</scope>
    <source>
        <strain evidence="9 10">CBS 613</strain>
    </source>
</reference>
<dbReference type="VEuPathDB" id="FungiDB:DIURU_002468"/>
<proteinExistence type="inferred from homology"/>
<evidence type="ECO:0000256" key="5">
    <source>
        <dbReference type="ARBA" id="ARBA00023034"/>
    </source>
</evidence>
<feature type="region of interest" description="Disordered" evidence="6">
    <location>
        <begin position="7"/>
        <end position="26"/>
    </location>
</feature>
<dbReference type="InterPro" id="IPR048319">
    <property type="entry name" value="Vps52_CC"/>
</dbReference>
<feature type="domain" description="Vps52 coiled-coil" evidence="7">
    <location>
        <begin position="78"/>
        <end position="233"/>
    </location>
</feature>
<accession>A0A642UPY6</accession>
<name>A0A642UPY6_DIURU</name>
<dbReference type="GO" id="GO:0006896">
    <property type="term" value="P:Golgi to vacuole transport"/>
    <property type="evidence" value="ECO:0007669"/>
    <property type="project" value="TreeGrafter"/>
</dbReference>
<comment type="caution">
    <text evidence="9">The sequence shown here is derived from an EMBL/GenBank/DDBJ whole genome shotgun (WGS) entry which is preliminary data.</text>
</comment>
<keyword evidence="4" id="KW-0653">Protein transport</keyword>
<dbReference type="AlphaFoldDB" id="A0A642UPY6"/>
<feature type="domain" description="Vps52 C-terminal" evidence="8">
    <location>
        <begin position="251"/>
        <end position="384"/>
    </location>
</feature>
<keyword evidence="5" id="KW-0333">Golgi apparatus</keyword>
<evidence type="ECO:0000259" key="7">
    <source>
        <dbReference type="Pfam" id="PF04129"/>
    </source>
</evidence>
<dbReference type="InterPro" id="IPR048361">
    <property type="entry name" value="Vps52_C"/>
</dbReference>
<evidence type="ECO:0000313" key="9">
    <source>
        <dbReference type="EMBL" id="KAA8903306.1"/>
    </source>
</evidence>
<feature type="domain" description="Vps52 C-terminal" evidence="8">
    <location>
        <begin position="439"/>
        <end position="590"/>
    </location>
</feature>
<sequence length="617" mass="69422">MLALKKLLPVEPEDAEPSQPPSLARLEPYLESPRPQLLAQIRHRVTPAPTPLDLEQLWTLKRQFDAFDDDIGTHIEALKPVETMLTEFDAKLSELSQSLLSLQTQSQTLTSESGNAHSITNKLNPVILDLLFPPDTLRSIASAPVNPQWMDNIKVLQEKQDIIDSVEKGPNAHYKEYKAYDELRKTVEVATAKAVERIRDFMIAQIKSLRSPKLSSQQVQQSLLQCKEAFHFLKRSHPELARQFLVAYIWTMRWYYHTRFAKYLYCLQKLQVKHADYSILVGADVSASSSFFGKGSWFSSAPAPGSPTTEPTTTVLPQEYYSSMEKRHNILTEEATAIPSQIAETTPFSYWLEFIYQQWSLALVSNVVVEYLFIVDFFNDGEEKFPTLDNQQWWDIMYGPVFGIGKEFVTWLVTHTPSLLSKNANSTAGRLGASIGTGSCDAFGVLLVIRLVQRASALAHDTYHIPVLDDYHQGITLQLWSQFTKIVDQNCESMKRAFTQLTSAASRGAPLSVTQQVAQLIGGMLRISTNHDIKAEPLHSSIQRLSNEYESQLTKLATSAFSSKRSTEREVFLYNNYFLVASILRSEIGDLDPATGAAASIEAVVAHFDQLTAAYKQ</sequence>